<dbReference type="PRINTS" id="PR00035">
    <property type="entry name" value="HTHGNTR"/>
</dbReference>
<dbReference type="InterPro" id="IPR036388">
    <property type="entry name" value="WH-like_DNA-bd_sf"/>
</dbReference>
<sequence length="243" mass="27664">MKLNNSSSRPLYEQLKNSIKDSVEKGDFRPSEKIPNEGELCERYGVSRITVRRAIKELVSEGLLERKQGKGTFVTRQKVARELVHVNGFTDFSKQLGKNPSKRVLALEELKASKEIAEALQIEAGTTVLKYARLMFMDKQPFVLDVSYYSLDRFPNLTQKIHEYESSYDVLKNLYHTNIDSSIPSKKILTVTPATIEDAEYLECEIGDTLFNIDKTLYDEKGIPIHISNYKVPTSDIAFTIST</sequence>
<evidence type="ECO:0000256" key="3">
    <source>
        <dbReference type="ARBA" id="ARBA00023163"/>
    </source>
</evidence>
<dbReference type="Pfam" id="PF00392">
    <property type="entry name" value="GntR"/>
    <property type="match status" value="1"/>
</dbReference>
<dbReference type="Proteomes" id="UP001646157">
    <property type="component" value="Unassembled WGS sequence"/>
</dbReference>
<evidence type="ECO:0000259" key="4">
    <source>
        <dbReference type="PROSITE" id="PS50949"/>
    </source>
</evidence>
<proteinExistence type="predicted"/>
<dbReference type="SUPFAM" id="SSF46785">
    <property type="entry name" value="Winged helix' DNA-binding domain"/>
    <property type="match status" value="1"/>
</dbReference>
<name>A0ABS2NJR9_9BACI</name>
<dbReference type="InterPro" id="IPR011663">
    <property type="entry name" value="UTRA"/>
</dbReference>
<feature type="domain" description="HTH gntR-type" evidence="4">
    <location>
        <begin position="9"/>
        <end position="77"/>
    </location>
</feature>
<gene>
    <name evidence="5" type="ORF">JOC86_004672</name>
</gene>
<evidence type="ECO:0000313" key="6">
    <source>
        <dbReference type="Proteomes" id="UP001646157"/>
    </source>
</evidence>
<dbReference type="Gene3D" id="3.40.1410.10">
    <property type="entry name" value="Chorismate lyase-like"/>
    <property type="match status" value="1"/>
</dbReference>
<dbReference type="SUPFAM" id="SSF64288">
    <property type="entry name" value="Chorismate lyase-like"/>
    <property type="match status" value="1"/>
</dbReference>
<organism evidence="5 6">
    <name type="scientific">Rossellomorea pakistanensis</name>
    <dbReference type="NCBI Taxonomy" id="992288"/>
    <lineage>
        <taxon>Bacteria</taxon>
        <taxon>Bacillati</taxon>
        <taxon>Bacillota</taxon>
        <taxon>Bacilli</taxon>
        <taxon>Bacillales</taxon>
        <taxon>Bacillaceae</taxon>
        <taxon>Rossellomorea</taxon>
    </lineage>
</organism>
<dbReference type="SMART" id="SM00345">
    <property type="entry name" value="HTH_GNTR"/>
    <property type="match status" value="1"/>
</dbReference>
<dbReference type="EMBL" id="JAFBDZ010000007">
    <property type="protein sequence ID" value="MBM7588097.1"/>
    <property type="molecule type" value="Genomic_DNA"/>
</dbReference>
<dbReference type="InterPro" id="IPR000524">
    <property type="entry name" value="Tscrpt_reg_HTH_GntR"/>
</dbReference>
<keyword evidence="1" id="KW-0805">Transcription regulation</keyword>
<dbReference type="InterPro" id="IPR050679">
    <property type="entry name" value="Bact_HTH_transcr_reg"/>
</dbReference>
<evidence type="ECO:0000313" key="5">
    <source>
        <dbReference type="EMBL" id="MBM7588097.1"/>
    </source>
</evidence>
<dbReference type="Pfam" id="PF07702">
    <property type="entry name" value="UTRA"/>
    <property type="match status" value="1"/>
</dbReference>
<reference evidence="5 6" key="1">
    <citation type="submission" date="2021-01" db="EMBL/GenBank/DDBJ databases">
        <title>Genomic Encyclopedia of Type Strains, Phase IV (KMG-IV): sequencing the most valuable type-strain genomes for metagenomic binning, comparative biology and taxonomic classification.</title>
        <authorList>
            <person name="Goeker M."/>
        </authorList>
    </citation>
    <scope>NUCLEOTIDE SEQUENCE [LARGE SCALE GENOMIC DNA]</scope>
    <source>
        <strain evidence="5 6">DSM 24834</strain>
    </source>
</reference>
<evidence type="ECO:0000256" key="1">
    <source>
        <dbReference type="ARBA" id="ARBA00023015"/>
    </source>
</evidence>
<dbReference type="PANTHER" id="PTHR44846:SF1">
    <property type="entry name" value="MANNOSYL-D-GLYCERATE TRANSPORT_METABOLISM SYSTEM REPRESSOR MNGR-RELATED"/>
    <property type="match status" value="1"/>
</dbReference>
<dbReference type="CDD" id="cd07377">
    <property type="entry name" value="WHTH_GntR"/>
    <property type="match status" value="1"/>
</dbReference>
<dbReference type="RefSeq" id="WP_205175514.1">
    <property type="nucleotide sequence ID" value="NZ_JAFBDZ010000007.1"/>
</dbReference>
<dbReference type="PROSITE" id="PS50949">
    <property type="entry name" value="HTH_GNTR"/>
    <property type="match status" value="1"/>
</dbReference>
<keyword evidence="6" id="KW-1185">Reference proteome</keyword>
<dbReference type="Gene3D" id="1.10.10.10">
    <property type="entry name" value="Winged helix-like DNA-binding domain superfamily/Winged helix DNA-binding domain"/>
    <property type="match status" value="1"/>
</dbReference>
<dbReference type="PANTHER" id="PTHR44846">
    <property type="entry name" value="MANNOSYL-D-GLYCERATE TRANSPORT/METABOLISM SYSTEM REPRESSOR MNGR-RELATED"/>
    <property type="match status" value="1"/>
</dbReference>
<dbReference type="SMART" id="SM00866">
    <property type="entry name" value="UTRA"/>
    <property type="match status" value="1"/>
</dbReference>
<comment type="caution">
    <text evidence="5">The sequence shown here is derived from an EMBL/GenBank/DDBJ whole genome shotgun (WGS) entry which is preliminary data.</text>
</comment>
<accession>A0ABS2NJR9</accession>
<evidence type="ECO:0000256" key="2">
    <source>
        <dbReference type="ARBA" id="ARBA00023125"/>
    </source>
</evidence>
<keyword evidence="3" id="KW-0804">Transcription</keyword>
<dbReference type="InterPro" id="IPR028978">
    <property type="entry name" value="Chorismate_lyase_/UTRA_dom_sf"/>
</dbReference>
<dbReference type="InterPro" id="IPR036390">
    <property type="entry name" value="WH_DNA-bd_sf"/>
</dbReference>
<keyword evidence="2" id="KW-0238">DNA-binding</keyword>
<protein>
    <submittedName>
        <fullName evidence="5">GntR family frlABCD operon transcriptional regulator</fullName>
    </submittedName>
</protein>